<dbReference type="Proteomes" id="UP001205311">
    <property type="component" value="Unassembled WGS sequence"/>
</dbReference>
<sequence>MGIMARVKIHPIQQTFTLSGDNVKVKQTCDFCGAEERWTSPVQPAITGTALRRTVHLVHLVKHHRQEVQATFSAKERANEIWVDADGEVER</sequence>
<protein>
    <submittedName>
        <fullName evidence="1">Uncharacterized protein</fullName>
    </submittedName>
</protein>
<reference evidence="1 2" key="1">
    <citation type="submission" date="2022-06" db="EMBL/GenBank/DDBJ databases">
        <title>Genomic Encyclopedia of Archaeal and Bacterial Type Strains, Phase II (KMG-II): from individual species to whole genera.</title>
        <authorList>
            <person name="Goeker M."/>
        </authorList>
    </citation>
    <scope>NUCLEOTIDE SEQUENCE [LARGE SCALE GENOMIC DNA]</scope>
    <source>
        <strain evidence="1 2">DSM 40477</strain>
    </source>
</reference>
<comment type="caution">
    <text evidence="1">The sequence shown here is derived from an EMBL/GenBank/DDBJ whole genome shotgun (WGS) entry which is preliminary data.</text>
</comment>
<proteinExistence type="predicted"/>
<evidence type="ECO:0000313" key="1">
    <source>
        <dbReference type="EMBL" id="MCP2258259.1"/>
    </source>
</evidence>
<gene>
    <name evidence="1" type="ORF">LX15_001953</name>
</gene>
<organism evidence="1 2">
    <name type="scientific">Streptoalloteichus tenebrarius (strain ATCC 17920 / DSM 40477 / JCM 4838 / CBS 697.72 / NBRC 16177 / NCIMB 11028 / NRRL B-12390 / A12253. 1 / ISP 5477)</name>
    <name type="common">Streptomyces tenebrarius</name>
    <dbReference type="NCBI Taxonomy" id="1933"/>
    <lineage>
        <taxon>Bacteria</taxon>
        <taxon>Bacillati</taxon>
        <taxon>Actinomycetota</taxon>
        <taxon>Actinomycetes</taxon>
        <taxon>Pseudonocardiales</taxon>
        <taxon>Pseudonocardiaceae</taxon>
        <taxon>Streptoalloteichus</taxon>
    </lineage>
</organism>
<keyword evidence="2" id="KW-1185">Reference proteome</keyword>
<accession>A0ABT1HRW4</accession>
<dbReference type="EMBL" id="JAMTCP010000007">
    <property type="protein sequence ID" value="MCP2258259.1"/>
    <property type="molecule type" value="Genomic_DNA"/>
</dbReference>
<name>A0ABT1HRW4_STRSD</name>
<evidence type="ECO:0000313" key="2">
    <source>
        <dbReference type="Proteomes" id="UP001205311"/>
    </source>
</evidence>